<evidence type="ECO:0008006" key="3">
    <source>
        <dbReference type="Google" id="ProtNLM"/>
    </source>
</evidence>
<reference evidence="1 2" key="1">
    <citation type="journal article" date="2014" name="PLoS ONE">
        <title>Global Analysis of Gene Expression Profiles in Physic Nut (Jatropha curcas L.) Seedlings Exposed to Salt Stress.</title>
        <authorList>
            <person name="Zhang L."/>
            <person name="Zhang C."/>
            <person name="Wu P."/>
            <person name="Chen Y."/>
            <person name="Li M."/>
            <person name="Jiang H."/>
            <person name="Wu G."/>
        </authorList>
    </citation>
    <scope>NUCLEOTIDE SEQUENCE [LARGE SCALE GENOMIC DNA]</scope>
    <source>
        <strain evidence="2">cv. GZQX0401</strain>
        <tissue evidence="1">Young leaves</tissue>
    </source>
</reference>
<organism evidence="1 2">
    <name type="scientific">Jatropha curcas</name>
    <name type="common">Barbados nut</name>
    <dbReference type="NCBI Taxonomy" id="180498"/>
    <lineage>
        <taxon>Eukaryota</taxon>
        <taxon>Viridiplantae</taxon>
        <taxon>Streptophyta</taxon>
        <taxon>Embryophyta</taxon>
        <taxon>Tracheophyta</taxon>
        <taxon>Spermatophyta</taxon>
        <taxon>Magnoliopsida</taxon>
        <taxon>eudicotyledons</taxon>
        <taxon>Gunneridae</taxon>
        <taxon>Pentapetalae</taxon>
        <taxon>rosids</taxon>
        <taxon>fabids</taxon>
        <taxon>Malpighiales</taxon>
        <taxon>Euphorbiaceae</taxon>
        <taxon>Crotonoideae</taxon>
        <taxon>Jatropheae</taxon>
        <taxon>Jatropha</taxon>
    </lineage>
</organism>
<evidence type="ECO:0000313" key="1">
    <source>
        <dbReference type="EMBL" id="KDP38911.1"/>
    </source>
</evidence>
<dbReference type="Proteomes" id="UP000027138">
    <property type="component" value="Unassembled WGS sequence"/>
</dbReference>
<sequence>MLFDMKDELFREMMLPERVSDACPLFTSIKPFLESSIAIIYKDLGSQSHFHIWVMKEYGVTETWMKLATVKGSCRQKLTVLGFRNYRELFIGTANQIASYELESQREIDKIIPTSNPWKARMFADSIYNYVESLALLDKENDTVVAARMIRY</sequence>
<keyword evidence="2" id="KW-1185">Reference proteome</keyword>
<proteinExistence type="predicted"/>
<name>A0A067KRR9_JATCU</name>
<gene>
    <name evidence="1" type="ORF">JCGZ_00668</name>
</gene>
<dbReference type="EMBL" id="KK914353">
    <property type="protein sequence ID" value="KDP38911.1"/>
    <property type="molecule type" value="Genomic_DNA"/>
</dbReference>
<protein>
    <recommendedName>
        <fullName evidence="3">F-box associated domain-containing protein</fullName>
    </recommendedName>
</protein>
<dbReference type="OrthoDB" id="1745566at2759"/>
<accession>A0A067KRR9</accession>
<dbReference type="AlphaFoldDB" id="A0A067KRR9"/>
<evidence type="ECO:0000313" key="2">
    <source>
        <dbReference type="Proteomes" id="UP000027138"/>
    </source>
</evidence>